<reference evidence="2 3" key="1">
    <citation type="journal article" date="2020" name="ISME J.">
        <title>Comparative genomics reveals insights into cyanobacterial evolution and habitat adaptation.</title>
        <authorList>
            <person name="Chen M.Y."/>
            <person name="Teng W.K."/>
            <person name="Zhao L."/>
            <person name="Hu C.X."/>
            <person name="Zhou Y.K."/>
            <person name="Han B.P."/>
            <person name="Song L.R."/>
            <person name="Shu W.S."/>
        </authorList>
    </citation>
    <scope>NUCLEOTIDE SEQUENCE [LARGE SCALE GENOMIC DNA]</scope>
    <source>
        <strain evidence="2 3">FACHB-838</strain>
    </source>
</reference>
<name>A0ABR8DP15_9NOSO</name>
<dbReference type="PANTHER" id="PTHR36173">
    <property type="entry name" value="RIBONUCLEASE VAPC16-RELATED"/>
    <property type="match status" value="1"/>
</dbReference>
<evidence type="ECO:0000259" key="1">
    <source>
        <dbReference type="Pfam" id="PF01850"/>
    </source>
</evidence>
<dbReference type="CDD" id="cd09872">
    <property type="entry name" value="PIN_Sll0205-like"/>
    <property type="match status" value="1"/>
</dbReference>
<dbReference type="SUPFAM" id="SSF88723">
    <property type="entry name" value="PIN domain-like"/>
    <property type="match status" value="1"/>
</dbReference>
<gene>
    <name evidence="2" type="ORF">H6G97_12135</name>
</gene>
<keyword evidence="3" id="KW-1185">Reference proteome</keyword>
<dbReference type="RefSeq" id="WP_190940835.1">
    <property type="nucleotide sequence ID" value="NZ_JACJSI010000018.1"/>
</dbReference>
<dbReference type="Gene3D" id="3.40.50.1010">
    <property type="entry name" value="5'-nuclease"/>
    <property type="match status" value="1"/>
</dbReference>
<dbReference type="EMBL" id="JACJSI010000018">
    <property type="protein sequence ID" value="MBD2530279.1"/>
    <property type="molecule type" value="Genomic_DNA"/>
</dbReference>
<accession>A0ABR8DP15</accession>
<evidence type="ECO:0000313" key="2">
    <source>
        <dbReference type="EMBL" id="MBD2530279.1"/>
    </source>
</evidence>
<dbReference type="InterPro" id="IPR052919">
    <property type="entry name" value="TA_system_RNase"/>
</dbReference>
<sequence length="130" mass="14889">MIILDTHIWIWWVDNNERLNQKYRDYIEEYQSQGLGVSIISCWEVAKLVENRKLAFSISVDEWLTAALAYPGVQLLELTIPIIVESTKLTGFHRDPSDQIIVATARIYNSPLLTVDAKILAYPGVQTIKK</sequence>
<dbReference type="Proteomes" id="UP000623440">
    <property type="component" value="Unassembled WGS sequence"/>
</dbReference>
<comment type="caution">
    <text evidence="2">The sequence shown here is derived from an EMBL/GenBank/DDBJ whole genome shotgun (WGS) entry which is preliminary data.</text>
</comment>
<organism evidence="2 3">
    <name type="scientific">Nostoc flagelliforme FACHB-838</name>
    <dbReference type="NCBI Taxonomy" id="2692904"/>
    <lineage>
        <taxon>Bacteria</taxon>
        <taxon>Bacillati</taxon>
        <taxon>Cyanobacteriota</taxon>
        <taxon>Cyanophyceae</taxon>
        <taxon>Nostocales</taxon>
        <taxon>Nostocaceae</taxon>
        <taxon>Nostoc</taxon>
    </lineage>
</organism>
<dbReference type="PANTHER" id="PTHR36173:SF1">
    <property type="entry name" value="RIBONUCLEASE VAPC22"/>
    <property type="match status" value="1"/>
</dbReference>
<dbReference type="InterPro" id="IPR041705">
    <property type="entry name" value="PIN_Sll0205"/>
</dbReference>
<evidence type="ECO:0000313" key="3">
    <source>
        <dbReference type="Proteomes" id="UP000623440"/>
    </source>
</evidence>
<dbReference type="Pfam" id="PF01850">
    <property type="entry name" value="PIN"/>
    <property type="match status" value="1"/>
</dbReference>
<feature type="domain" description="PIN" evidence="1">
    <location>
        <begin position="2"/>
        <end position="121"/>
    </location>
</feature>
<proteinExistence type="predicted"/>
<dbReference type="InterPro" id="IPR002716">
    <property type="entry name" value="PIN_dom"/>
</dbReference>
<protein>
    <submittedName>
        <fullName evidence="2">Type II toxin-antitoxin system VapC family toxin</fullName>
    </submittedName>
</protein>
<dbReference type="InterPro" id="IPR029060">
    <property type="entry name" value="PIN-like_dom_sf"/>
</dbReference>